<feature type="region of interest" description="Disordered" evidence="1">
    <location>
        <begin position="1"/>
        <end position="25"/>
    </location>
</feature>
<evidence type="ECO:0000313" key="2">
    <source>
        <dbReference type="EMBL" id="KAL0180098.1"/>
    </source>
</evidence>
<feature type="non-terminal residue" evidence="2">
    <location>
        <position position="1"/>
    </location>
</feature>
<protein>
    <submittedName>
        <fullName evidence="2">Uncharacterized protein</fullName>
    </submittedName>
</protein>
<dbReference type="Proteomes" id="UP001529510">
    <property type="component" value="Unassembled WGS sequence"/>
</dbReference>
<sequence length="90" mass="9616">RETNEPVLHEPMATKPAEARQKGRGPYSYISGRFAIGSSDFFSFSDGLLPLAVEKPSSGLGFLCSADSPPPFWLDASCSRDLSPLPPSGD</sequence>
<keyword evidence="3" id="KW-1185">Reference proteome</keyword>
<dbReference type="EMBL" id="JAMKFB020000012">
    <property type="protein sequence ID" value="KAL0180098.1"/>
    <property type="molecule type" value="Genomic_DNA"/>
</dbReference>
<proteinExistence type="predicted"/>
<organism evidence="2 3">
    <name type="scientific">Cirrhinus mrigala</name>
    <name type="common">Mrigala</name>
    <dbReference type="NCBI Taxonomy" id="683832"/>
    <lineage>
        <taxon>Eukaryota</taxon>
        <taxon>Metazoa</taxon>
        <taxon>Chordata</taxon>
        <taxon>Craniata</taxon>
        <taxon>Vertebrata</taxon>
        <taxon>Euteleostomi</taxon>
        <taxon>Actinopterygii</taxon>
        <taxon>Neopterygii</taxon>
        <taxon>Teleostei</taxon>
        <taxon>Ostariophysi</taxon>
        <taxon>Cypriniformes</taxon>
        <taxon>Cyprinidae</taxon>
        <taxon>Labeoninae</taxon>
        <taxon>Labeonini</taxon>
        <taxon>Cirrhinus</taxon>
    </lineage>
</organism>
<accession>A0ABD0Q1C9</accession>
<dbReference type="AlphaFoldDB" id="A0ABD0Q1C9"/>
<name>A0ABD0Q1C9_CIRMR</name>
<evidence type="ECO:0000256" key="1">
    <source>
        <dbReference type="SAM" id="MobiDB-lite"/>
    </source>
</evidence>
<evidence type="ECO:0000313" key="3">
    <source>
        <dbReference type="Proteomes" id="UP001529510"/>
    </source>
</evidence>
<gene>
    <name evidence="2" type="ORF">M9458_025540</name>
</gene>
<comment type="caution">
    <text evidence="2">The sequence shown here is derived from an EMBL/GenBank/DDBJ whole genome shotgun (WGS) entry which is preliminary data.</text>
</comment>
<reference evidence="2 3" key="1">
    <citation type="submission" date="2024-05" db="EMBL/GenBank/DDBJ databases">
        <title>Genome sequencing and assembly of Indian major carp, Cirrhinus mrigala (Hamilton, 1822).</title>
        <authorList>
            <person name="Mohindra V."/>
            <person name="Chowdhury L.M."/>
            <person name="Lal K."/>
            <person name="Jena J.K."/>
        </authorList>
    </citation>
    <scope>NUCLEOTIDE SEQUENCE [LARGE SCALE GENOMIC DNA]</scope>
    <source>
        <strain evidence="2">CM1030</strain>
        <tissue evidence="2">Blood</tissue>
    </source>
</reference>